<dbReference type="Gramene" id="ERN12998">
    <property type="protein sequence ID" value="ERN12998"/>
    <property type="gene ID" value="AMTR_s00040p00081530"/>
</dbReference>
<dbReference type="Gene3D" id="2.60.120.200">
    <property type="match status" value="1"/>
</dbReference>
<dbReference type="HOGENOM" id="CLU_078650_0_0_1"/>
<name>W1PXL2_AMBTC</name>
<evidence type="ECO:0000313" key="2">
    <source>
        <dbReference type="EMBL" id="ERN12998.1"/>
    </source>
</evidence>
<dbReference type="PANTHER" id="PTHR33681">
    <property type="entry name" value="BINDING PROTEIN, PUTATIVE, EXPRESSED-RELATED"/>
    <property type="match status" value="1"/>
</dbReference>
<accession>W1PXL2</accession>
<dbReference type="EMBL" id="KI392591">
    <property type="protein sequence ID" value="ERN12998.1"/>
    <property type="molecule type" value="Genomic_DNA"/>
</dbReference>
<dbReference type="AlphaFoldDB" id="W1PXL2"/>
<protein>
    <recommendedName>
        <fullName evidence="1">Alginate lyase 2 domain-containing protein</fullName>
    </recommendedName>
</protein>
<dbReference type="OMA" id="IYDQWFR"/>
<reference evidence="3" key="1">
    <citation type="journal article" date="2013" name="Science">
        <title>The Amborella genome and the evolution of flowering plants.</title>
        <authorList>
            <consortium name="Amborella Genome Project"/>
        </authorList>
    </citation>
    <scope>NUCLEOTIDE SEQUENCE [LARGE SCALE GENOMIC DNA]</scope>
</reference>
<dbReference type="eggNOG" id="ENOG502QTBJ">
    <property type="taxonomic scope" value="Eukaryota"/>
</dbReference>
<dbReference type="Proteomes" id="UP000017836">
    <property type="component" value="Unassembled WGS sequence"/>
</dbReference>
<evidence type="ECO:0000313" key="3">
    <source>
        <dbReference type="Proteomes" id="UP000017836"/>
    </source>
</evidence>
<dbReference type="KEGG" id="atr:18441233"/>
<evidence type="ECO:0000259" key="1">
    <source>
        <dbReference type="Pfam" id="PF08787"/>
    </source>
</evidence>
<proteinExistence type="predicted"/>
<dbReference type="SUPFAM" id="SSF49899">
    <property type="entry name" value="Concanavalin A-like lectins/glucanases"/>
    <property type="match status" value="1"/>
</dbReference>
<keyword evidence="3" id="KW-1185">Reference proteome</keyword>
<sequence length="229" mass="26011">MAELPSSIEKKGLFKLVLTFHCVVSSLRVGVSAVQSADSTYGFTELPLQSQNLDVQRPYDVPVEQRFSFCGGVYRLWVFADDKPHTPTSPTKPRTEIRISGYDYSSGVWQFEGHAFVPNRTTGVAIMQILLAAHGATTLAITVSNGQLMYYQSQVLDSDIYDRWFKLNVIHDMDAHKVIVFIDGVQKLEVMDRGGHSHYFKCGVYAQRNGSYYMESLWKHIKIFKLLMQ</sequence>
<dbReference type="Pfam" id="PF08787">
    <property type="entry name" value="Alginate_lyase2"/>
    <property type="match status" value="1"/>
</dbReference>
<organism evidence="2 3">
    <name type="scientific">Amborella trichopoda</name>
    <dbReference type="NCBI Taxonomy" id="13333"/>
    <lineage>
        <taxon>Eukaryota</taxon>
        <taxon>Viridiplantae</taxon>
        <taxon>Streptophyta</taxon>
        <taxon>Embryophyta</taxon>
        <taxon>Tracheophyta</taxon>
        <taxon>Spermatophyta</taxon>
        <taxon>Magnoliopsida</taxon>
        <taxon>Amborellales</taxon>
        <taxon>Amborellaceae</taxon>
        <taxon>Amborella</taxon>
    </lineage>
</organism>
<dbReference type="OrthoDB" id="4221926at2759"/>
<dbReference type="InterPro" id="IPR014895">
    <property type="entry name" value="Alginate_lyase_2"/>
</dbReference>
<dbReference type="PANTHER" id="PTHR33681:SF4">
    <property type="entry name" value="OS12G0171100 PROTEIN"/>
    <property type="match status" value="1"/>
</dbReference>
<dbReference type="InterPro" id="IPR013320">
    <property type="entry name" value="ConA-like_dom_sf"/>
</dbReference>
<gene>
    <name evidence="2" type="ORF">AMTR_s00040p00081530</name>
</gene>
<feature type="domain" description="Alginate lyase 2" evidence="1">
    <location>
        <begin position="51"/>
        <end position="224"/>
    </location>
</feature>